<accession>A0A939IYY6</accession>
<evidence type="ECO:0000256" key="1">
    <source>
        <dbReference type="SAM" id="Phobius"/>
    </source>
</evidence>
<keyword evidence="1" id="KW-1133">Transmembrane helix</keyword>
<keyword evidence="1" id="KW-0812">Transmembrane</keyword>
<name>A0A939IYY6_9CORY</name>
<comment type="caution">
    <text evidence="2">The sequence shown here is derived from an EMBL/GenBank/DDBJ whole genome shotgun (WGS) entry which is preliminary data.</text>
</comment>
<evidence type="ECO:0000313" key="3">
    <source>
        <dbReference type="Proteomes" id="UP000664332"/>
    </source>
</evidence>
<keyword evidence="1" id="KW-0472">Membrane</keyword>
<proteinExistence type="predicted"/>
<keyword evidence="3" id="KW-1185">Reference proteome</keyword>
<feature type="transmembrane region" description="Helical" evidence="1">
    <location>
        <begin position="60"/>
        <end position="81"/>
    </location>
</feature>
<dbReference type="EMBL" id="JAFLEQ010000017">
    <property type="protein sequence ID" value="MBN9645157.1"/>
    <property type="molecule type" value="Genomic_DNA"/>
</dbReference>
<dbReference type="Proteomes" id="UP000664332">
    <property type="component" value="Unassembled WGS sequence"/>
</dbReference>
<organism evidence="2 3">
    <name type="scientific">Corynebacterium mendelii</name>
    <dbReference type="NCBI Taxonomy" id="2765362"/>
    <lineage>
        <taxon>Bacteria</taxon>
        <taxon>Bacillati</taxon>
        <taxon>Actinomycetota</taxon>
        <taxon>Actinomycetes</taxon>
        <taxon>Mycobacteriales</taxon>
        <taxon>Corynebacteriaceae</taxon>
        <taxon>Corynebacterium</taxon>
    </lineage>
</organism>
<reference evidence="2" key="1">
    <citation type="submission" date="2021-03" db="EMBL/GenBank/DDBJ databases">
        <authorList>
            <person name="Sun Q."/>
        </authorList>
    </citation>
    <scope>NUCLEOTIDE SEQUENCE</scope>
    <source>
        <strain evidence="2">CCM 8862</strain>
    </source>
</reference>
<dbReference type="AlphaFoldDB" id="A0A939IYY6"/>
<gene>
    <name evidence="2" type="ORF">JZY06_11130</name>
</gene>
<protein>
    <submittedName>
        <fullName evidence="2">DUF998 domain-containing protein</fullName>
    </submittedName>
</protein>
<feature type="transmembrane region" description="Helical" evidence="1">
    <location>
        <begin position="155"/>
        <end position="174"/>
    </location>
</feature>
<dbReference type="InterPro" id="IPR009339">
    <property type="entry name" value="DUF998"/>
</dbReference>
<feature type="transmembrane region" description="Helical" evidence="1">
    <location>
        <begin position="102"/>
        <end position="121"/>
    </location>
</feature>
<feature type="transmembrane region" description="Helical" evidence="1">
    <location>
        <begin position="255"/>
        <end position="273"/>
    </location>
</feature>
<evidence type="ECO:0000313" key="2">
    <source>
        <dbReference type="EMBL" id="MBN9645157.1"/>
    </source>
</evidence>
<dbReference type="RefSeq" id="WP_207279630.1">
    <property type="nucleotide sequence ID" value="NZ_JAFLEQ010000017.1"/>
</dbReference>
<feature type="transmembrane region" description="Helical" evidence="1">
    <location>
        <begin position="20"/>
        <end position="40"/>
    </location>
</feature>
<feature type="transmembrane region" description="Helical" evidence="1">
    <location>
        <begin position="218"/>
        <end position="243"/>
    </location>
</feature>
<dbReference type="Pfam" id="PF06197">
    <property type="entry name" value="DUF998"/>
    <property type="match status" value="1"/>
</dbReference>
<sequence>MTVDSTSGPQQPGSTARTALVAMAVAAAVSYNSWILGPLVPELPLTTSLASEYGSPVWRLSWVFRLGDLFTAMLLVGVVVLGTRMHLACTRATSRPLAVARIIFVALSAVFAVATLFDASFPMPCPYMTTSAAALDSPECLTVAHYVHEFTSGTVGTVAVAAMAVVAVMQFVLVGKATGTAQAVPDKSLLPAGSRLHGTGTEPAAGGFPGRMYRVPMLIVAVFFALACLYCTGSFFFGGWPLVGIVQRLSLVANSLWWVLAVTGWLASGAAAIPDDPPAAHQG</sequence>